<feature type="compositionally biased region" description="Gly residues" evidence="7">
    <location>
        <begin position="708"/>
        <end position="718"/>
    </location>
</feature>
<evidence type="ECO:0000313" key="9">
    <source>
        <dbReference type="RefSeq" id="XP_026679111.1"/>
    </source>
</evidence>
<keyword evidence="3 6" id="KW-0949">S-adenosyl-L-methionine</keyword>
<dbReference type="GO" id="GO:0032259">
    <property type="term" value="P:methylation"/>
    <property type="evidence" value="ECO:0007669"/>
    <property type="project" value="UniProtKB-KW"/>
</dbReference>
<evidence type="ECO:0000256" key="7">
    <source>
        <dbReference type="SAM" id="MobiDB-lite"/>
    </source>
</evidence>
<comment type="caution">
    <text evidence="6">Lacks conserved residue(s) required for the propagation of feature annotation.</text>
</comment>
<dbReference type="AlphaFoldDB" id="A0A1S4EB33"/>
<organism evidence="8 10">
    <name type="scientific">Diaphorina citri</name>
    <name type="common">Asian citrus psyllid</name>
    <dbReference type="NCBI Taxonomy" id="121845"/>
    <lineage>
        <taxon>Eukaryota</taxon>
        <taxon>Metazoa</taxon>
        <taxon>Ecdysozoa</taxon>
        <taxon>Arthropoda</taxon>
        <taxon>Hexapoda</taxon>
        <taxon>Insecta</taxon>
        <taxon>Pterygota</taxon>
        <taxon>Neoptera</taxon>
        <taxon>Paraneoptera</taxon>
        <taxon>Hemiptera</taxon>
        <taxon>Sternorrhyncha</taxon>
        <taxon>Psylloidea</taxon>
        <taxon>Psyllidae</taxon>
        <taxon>Diaphorininae</taxon>
        <taxon>Diaphorina</taxon>
    </lineage>
</organism>
<protein>
    <recommendedName>
        <fullName evidence="4">tRNA (uracil(54)-C(5))-methyltransferase</fullName>
        <ecNumber evidence="4">2.1.1.35</ecNumber>
    </recommendedName>
</protein>
<dbReference type="GO" id="GO:0006396">
    <property type="term" value="P:RNA processing"/>
    <property type="evidence" value="ECO:0007669"/>
    <property type="project" value="InterPro"/>
</dbReference>
<name>A0A1S4EB33_DIACI</name>
<dbReference type="SUPFAM" id="SSF53335">
    <property type="entry name" value="S-adenosyl-L-methionine-dependent methyltransferases"/>
    <property type="match status" value="1"/>
</dbReference>
<dbReference type="InterPro" id="IPR029063">
    <property type="entry name" value="SAM-dependent_MTases_sf"/>
</dbReference>
<feature type="region of interest" description="Disordered" evidence="7">
    <location>
        <begin position="1"/>
        <end position="37"/>
    </location>
</feature>
<dbReference type="Gene3D" id="3.40.50.150">
    <property type="entry name" value="Vaccinia Virus protein VP39"/>
    <property type="match status" value="1"/>
</dbReference>
<feature type="compositionally biased region" description="Basic and acidic residues" evidence="7">
    <location>
        <begin position="21"/>
        <end position="34"/>
    </location>
</feature>
<proteinExistence type="inferred from homology"/>
<dbReference type="GO" id="GO:0030697">
    <property type="term" value="F:tRNA (uracil(54)-C5)-methyltransferase activity, S-adenosyl methionine-dependent"/>
    <property type="evidence" value="ECO:0007669"/>
    <property type="project" value="UniProtKB-EC"/>
</dbReference>
<evidence type="ECO:0000256" key="2">
    <source>
        <dbReference type="ARBA" id="ARBA00022679"/>
    </source>
</evidence>
<dbReference type="CDD" id="cd02440">
    <property type="entry name" value="AdoMet_MTases"/>
    <property type="match status" value="1"/>
</dbReference>
<dbReference type="InterPro" id="IPR010280">
    <property type="entry name" value="U5_MeTrfase_fam"/>
</dbReference>
<accession>A0A1S4EB33</accession>
<gene>
    <name evidence="9 10" type="primary">LOC103508800</name>
</gene>
<sequence>MAATNGGLKREAESGLGGESGAKKTKPDEAEKELSNLPYRHMSYEDQLAKKQGEVETIFQSFNSIFLKRYPHFTQWYKEVFLETRFRLDPIMKSTQIKAYRNKCELTIGYNPELGKLCAGPRIANSEDGKVQVGPCNEDLIHLPPSMIEIAQDFSNFLDKWNYLEESCPWQNLFIRSTKAGDHMVIVIVREDTQDILKDRKNELVKYYTDDYTLKHPIKSIFIQPRPENSVKKSFELEFLHAHGEEFLVEDVLDLKLIVTPGIFFRINTYAAEILYQKTLDVGDLMKKKTLVLNLWCGCGEMALLAAKRANYVVAIDPSKWNIKKAQFMARYNKLRNIEFIIAKPEDGLKQIWHKLPMAEEIVIIADPPTLCKMFMLGEMVAEMPNVKRFIYLYSSHKLHLIKNLLSLTEASFLPTRVIPVDVSPHNVRLELIALLKKVDPYEPAVPESVAMPPPDWIEEIERRAFAMGMAKAMAANPRALPSVLDDEFGYGGGYGQEDPYGEAFPPARPYGGAARGGFAPSRGRKSFEPPAARGFGGSAAASKFGASGFGGAEKFGAPSGFGGSKSFGASGFGASESYGASGSGFGSGGRAKAGAAASTRGFGGAAAVRGSRGGAAAGVERKKYGAFGGPGLGSGSGGFGSSGGGFAAAETDYAGGYAGGYDYDEYEMGGTAFGAPAGKGRGAAAAAGGFGRSGFSIDPTPVESYGGFRGGRGAARGGRGRGGRGAAR</sequence>
<evidence type="ECO:0000313" key="8">
    <source>
        <dbReference type="Proteomes" id="UP000079169"/>
    </source>
</evidence>
<dbReference type="GO" id="GO:0003723">
    <property type="term" value="F:RNA binding"/>
    <property type="evidence" value="ECO:0007669"/>
    <property type="project" value="TreeGrafter"/>
</dbReference>
<dbReference type="PANTHER" id="PTHR45904">
    <property type="entry name" value="TRNA (URACIL-5-)-METHYLTRANSFERASE"/>
    <property type="match status" value="1"/>
</dbReference>
<evidence type="ECO:0000313" key="10">
    <source>
        <dbReference type="RefSeq" id="XP_026679112.1"/>
    </source>
</evidence>
<dbReference type="Gene3D" id="2.40.50.1070">
    <property type="match status" value="1"/>
</dbReference>
<comment type="catalytic activity">
    <reaction evidence="5">
        <text>uridine(54) in tRNA + S-adenosyl-L-methionine = 5-methyluridine(54) in tRNA + S-adenosyl-L-homocysteine + H(+)</text>
        <dbReference type="Rhea" id="RHEA:42712"/>
        <dbReference type="Rhea" id="RHEA-COMP:10167"/>
        <dbReference type="Rhea" id="RHEA-COMP:10193"/>
        <dbReference type="ChEBI" id="CHEBI:15378"/>
        <dbReference type="ChEBI" id="CHEBI:57856"/>
        <dbReference type="ChEBI" id="CHEBI:59789"/>
        <dbReference type="ChEBI" id="CHEBI:65315"/>
        <dbReference type="ChEBI" id="CHEBI:74447"/>
        <dbReference type="EC" id="2.1.1.35"/>
    </reaction>
    <physiologicalReaction direction="left-to-right" evidence="5">
        <dbReference type="Rhea" id="RHEA:42713"/>
    </physiologicalReaction>
</comment>
<feature type="binding site" evidence="6">
    <location>
        <position position="317"/>
    </location>
    <ligand>
        <name>S-adenosyl-L-methionine</name>
        <dbReference type="ChEBI" id="CHEBI:59789"/>
    </ligand>
</feature>
<dbReference type="PaxDb" id="121845-A0A1S4EB33"/>
<dbReference type="RefSeq" id="XP_026679112.1">
    <property type="nucleotide sequence ID" value="XM_026823311.1"/>
</dbReference>
<reference evidence="9 10" key="1">
    <citation type="submission" date="2025-04" db="UniProtKB">
        <authorList>
            <consortium name="RefSeq"/>
        </authorList>
    </citation>
    <scope>IDENTIFICATION</scope>
</reference>
<dbReference type="STRING" id="121845.A0A1S4EB33"/>
<evidence type="ECO:0000256" key="4">
    <source>
        <dbReference type="ARBA" id="ARBA00033763"/>
    </source>
</evidence>
<dbReference type="Proteomes" id="UP000079169">
    <property type="component" value="Unplaced"/>
</dbReference>
<keyword evidence="8" id="KW-1185">Reference proteome</keyword>
<feature type="binding site" evidence="6">
    <location>
        <position position="367"/>
    </location>
    <ligand>
        <name>S-adenosyl-L-methionine</name>
        <dbReference type="ChEBI" id="CHEBI:59789"/>
    </ligand>
</feature>
<feature type="compositionally biased region" description="Basic residues" evidence="7">
    <location>
        <begin position="719"/>
        <end position="729"/>
    </location>
</feature>
<evidence type="ECO:0000256" key="6">
    <source>
        <dbReference type="PROSITE-ProRule" id="PRU01024"/>
    </source>
</evidence>
<dbReference type="PROSITE" id="PS51687">
    <property type="entry name" value="SAM_MT_RNA_M5U"/>
    <property type="match status" value="1"/>
</dbReference>
<evidence type="ECO:0000256" key="3">
    <source>
        <dbReference type="ARBA" id="ARBA00022691"/>
    </source>
</evidence>
<comment type="similarity">
    <text evidence="6">Belongs to the class I-like SAM-binding methyltransferase superfamily. RNA M5U methyltransferase family.</text>
</comment>
<evidence type="ECO:0000256" key="1">
    <source>
        <dbReference type="ARBA" id="ARBA00022603"/>
    </source>
</evidence>
<evidence type="ECO:0000256" key="5">
    <source>
        <dbReference type="ARBA" id="ARBA00047278"/>
    </source>
</evidence>
<dbReference type="RefSeq" id="XP_026679111.1">
    <property type="nucleotide sequence ID" value="XM_026823310.1"/>
</dbReference>
<keyword evidence="2 6" id="KW-0808">Transferase</keyword>
<dbReference type="InterPro" id="IPR045850">
    <property type="entry name" value="TRM2_met"/>
</dbReference>
<dbReference type="PANTHER" id="PTHR45904:SF2">
    <property type="entry name" value="TRNA (URACIL-5-)-METHYLTRANSFERASE HOMOLOG A"/>
    <property type="match status" value="1"/>
</dbReference>
<dbReference type="EC" id="2.1.1.35" evidence="4"/>
<dbReference type="KEGG" id="dci:103508800"/>
<feature type="region of interest" description="Disordered" evidence="7">
    <location>
        <begin position="707"/>
        <end position="729"/>
    </location>
</feature>
<keyword evidence="1 6" id="KW-0489">Methyltransferase</keyword>
<dbReference type="GeneID" id="103508800"/>